<sequence length="313" mass="33540">MRRTVQRRTAVGFIALLALFLPSALPAAASESSGDDDVIVLQGAKSAEGIAAGEGTTFFAGELNTGDIFRGDIREGKAKRIIDAPEGRMAVGMKADVSNDLLFVAGGATGKAYVYNTETRKTVAEVTLTTKTGSFINDVTLTDDGAWFTNSKYGELYLVKVSHSGEVRKAVRTLTVKGDAASALGPNDFGMNGIAVAEDGDTLIVAHTRDEALYAVDPETGKSDRIKGPNLEFIDGILVKDHTLWAVQNMDNRISRLKLSDNLSSFKVEDVIKSKNFDIPTTVARFGDTLAAVNAKFGRQAARYEVVLVPAWD</sequence>
<dbReference type="InterPro" id="IPR011042">
    <property type="entry name" value="6-blade_b-propeller_TolB-like"/>
</dbReference>
<feature type="domain" description="SMP-30/Gluconolactonase/LRE-like region" evidence="2">
    <location>
        <begin position="75"/>
        <end position="261"/>
    </location>
</feature>
<dbReference type="Gene3D" id="2.120.10.30">
    <property type="entry name" value="TolB, C-terminal domain"/>
    <property type="match status" value="1"/>
</dbReference>
<reference evidence="3 4" key="1">
    <citation type="submission" date="2023-07" db="EMBL/GenBank/DDBJ databases">
        <title>Comparative genomics of wheat-associated soil bacteria to identify genetic determinants of phenazine resistance.</title>
        <authorList>
            <person name="Mouncey N."/>
        </authorList>
    </citation>
    <scope>NUCLEOTIDE SEQUENCE [LARGE SCALE GENOMIC DNA]</scope>
    <source>
        <strain evidence="3 4">W1I3</strain>
    </source>
</reference>
<evidence type="ECO:0000259" key="2">
    <source>
        <dbReference type="Pfam" id="PF08450"/>
    </source>
</evidence>
<dbReference type="Proteomes" id="UP001236806">
    <property type="component" value="Unassembled WGS sequence"/>
</dbReference>
<evidence type="ECO:0000313" key="3">
    <source>
        <dbReference type="EMBL" id="MDQ0674485.1"/>
    </source>
</evidence>
<dbReference type="RefSeq" id="WP_306636089.1">
    <property type="nucleotide sequence ID" value="NZ_JAUSXB010000001.1"/>
</dbReference>
<keyword evidence="1" id="KW-0732">Signal</keyword>
<accession>A0ABU0PKI6</accession>
<protein>
    <submittedName>
        <fullName evidence="3">Sugar lactone lactonase YvrE</fullName>
    </submittedName>
</protein>
<gene>
    <name evidence="3" type="ORF">QFZ36_002046</name>
</gene>
<organism evidence="3 4">
    <name type="scientific">Pseudarthrobacter siccitolerans</name>
    <dbReference type="NCBI Taxonomy" id="861266"/>
    <lineage>
        <taxon>Bacteria</taxon>
        <taxon>Bacillati</taxon>
        <taxon>Actinomycetota</taxon>
        <taxon>Actinomycetes</taxon>
        <taxon>Micrococcales</taxon>
        <taxon>Micrococcaceae</taxon>
        <taxon>Pseudarthrobacter</taxon>
    </lineage>
</organism>
<feature type="chain" id="PRO_5045370679" evidence="1">
    <location>
        <begin position="30"/>
        <end position="313"/>
    </location>
</feature>
<dbReference type="Pfam" id="PF08450">
    <property type="entry name" value="SGL"/>
    <property type="match status" value="1"/>
</dbReference>
<dbReference type="SUPFAM" id="SSF63829">
    <property type="entry name" value="Calcium-dependent phosphotriesterase"/>
    <property type="match status" value="1"/>
</dbReference>
<proteinExistence type="predicted"/>
<keyword evidence="4" id="KW-1185">Reference proteome</keyword>
<dbReference type="EMBL" id="JAUSXB010000001">
    <property type="protein sequence ID" value="MDQ0674485.1"/>
    <property type="molecule type" value="Genomic_DNA"/>
</dbReference>
<comment type="caution">
    <text evidence="3">The sequence shown here is derived from an EMBL/GenBank/DDBJ whole genome shotgun (WGS) entry which is preliminary data.</text>
</comment>
<evidence type="ECO:0000256" key="1">
    <source>
        <dbReference type="SAM" id="SignalP"/>
    </source>
</evidence>
<dbReference type="InterPro" id="IPR013658">
    <property type="entry name" value="SGL"/>
</dbReference>
<feature type="signal peptide" evidence="1">
    <location>
        <begin position="1"/>
        <end position="29"/>
    </location>
</feature>
<evidence type="ECO:0000313" key="4">
    <source>
        <dbReference type="Proteomes" id="UP001236806"/>
    </source>
</evidence>
<name>A0ABU0PKI6_9MICC</name>